<evidence type="ECO:0000313" key="6">
    <source>
        <dbReference type="Proteomes" id="UP000278143"/>
    </source>
</evidence>
<dbReference type="InterPro" id="IPR016181">
    <property type="entry name" value="Acyl_CoA_acyltransferase"/>
</dbReference>
<proteinExistence type="inferred from homology"/>
<dbReference type="CDD" id="cd04301">
    <property type="entry name" value="NAT_SF"/>
    <property type="match status" value="1"/>
</dbReference>
<evidence type="ECO:0000256" key="3">
    <source>
        <dbReference type="ARBA" id="ARBA00024025"/>
    </source>
</evidence>
<protein>
    <submittedName>
        <fullName evidence="5">Acyl-CoA N-acyltransferase</fullName>
    </submittedName>
</protein>
<dbReference type="InterPro" id="IPR000182">
    <property type="entry name" value="GNAT_dom"/>
</dbReference>
<dbReference type="Gene3D" id="3.40.630.30">
    <property type="match status" value="1"/>
</dbReference>
<dbReference type="InterPro" id="IPR044542">
    <property type="entry name" value="NAA30-like"/>
</dbReference>
<dbReference type="FunFam" id="3.40.630.30:FF:000091">
    <property type="entry name" value="Peptide alpha-N-acetyltransferase"/>
    <property type="match status" value="1"/>
</dbReference>
<dbReference type="Proteomes" id="UP000278143">
    <property type="component" value="Unassembled WGS sequence"/>
</dbReference>
<evidence type="ECO:0000259" key="4">
    <source>
        <dbReference type="PROSITE" id="PS51186"/>
    </source>
</evidence>
<organism evidence="5 6">
    <name type="scientific">Syncephalis pseudoplumigaleata</name>
    <dbReference type="NCBI Taxonomy" id="1712513"/>
    <lineage>
        <taxon>Eukaryota</taxon>
        <taxon>Fungi</taxon>
        <taxon>Fungi incertae sedis</taxon>
        <taxon>Zoopagomycota</taxon>
        <taxon>Zoopagomycotina</taxon>
        <taxon>Zoopagomycetes</taxon>
        <taxon>Zoopagales</taxon>
        <taxon>Piptocephalidaceae</taxon>
        <taxon>Syncephalis</taxon>
    </lineage>
</organism>
<dbReference type="GO" id="GO:0031417">
    <property type="term" value="C:NatC complex"/>
    <property type="evidence" value="ECO:0007669"/>
    <property type="project" value="TreeGrafter"/>
</dbReference>
<accession>A0A4P9Z4B6</accession>
<keyword evidence="1 5" id="KW-0808">Transferase</keyword>
<reference evidence="6" key="1">
    <citation type="journal article" date="2018" name="Nat. Microbiol.">
        <title>Leveraging single-cell genomics to expand the fungal tree of life.</title>
        <authorList>
            <person name="Ahrendt S.R."/>
            <person name="Quandt C.A."/>
            <person name="Ciobanu D."/>
            <person name="Clum A."/>
            <person name="Salamov A."/>
            <person name="Andreopoulos B."/>
            <person name="Cheng J.F."/>
            <person name="Woyke T."/>
            <person name="Pelin A."/>
            <person name="Henrissat B."/>
            <person name="Reynolds N.K."/>
            <person name="Benny G.L."/>
            <person name="Smith M.E."/>
            <person name="James T.Y."/>
            <person name="Grigoriev I.V."/>
        </authorList>
    </citation>
    <scope>NUCLEOTIDE SEQUENCE [LARGE SCALE GENOMIC DNA]</scope>
    <source>
        <strain evidence="6">Benny S71-1</strain>
    </source>
</reference>
<keyword evidence="6" id="KW-1185">Reference proteome</keyword>
<gene>
    <name evidence="5" type="ORF">SYNPS1DRAFT_13493</name>
</gene>
<name>A0A4P9Z4B6_9FUNG</name>
<dbReference type="PANTHER" id="PTHR45896">
    <property type="entry name" value="N-ALPHA-ACETYLTRANSFERASE 30"/>
    <property type="match status" value="1"/>
</dbReference>
<comment type="similarity">
    <text evidence="3">Belongs to the acetyltransferase family. MAK3 subfamily.</text>
</comment>
<dbReference type="SUPFAM" id="SSF55729">
    <property type="entry name" value="Acyl-CoA N-acyltransferases (Nat)"/>
    <property type="match status" value="1"/>
</dbReference>
<evidence type="ECO:0000256" key="2">
    <source>
        <dbReference type="ARBA" id="ARBA00023315"/>
    </source>
</evidence>
<evidence type="ECO:0000256" key="1">
    <source>
        <dbReference type="ARBA" id="ARBA00022679"/>
    </source>
</evidence>
<evidence type="ECO:0000313" key="5">
    <source>
        <dbReference type="EMBL" id="RKP26902.1"/>
    </source>
</evidence>
<feature type="domain" description="N-acetyltransferase" evidence="4">
    <location>
        <begin position="9"/>
        <end position="159"/>
    </location>
</feature>
<keyword evidence="2 5" id="KW-0012">Acyltransferase</keyword>
<dbReference type="AlphaFoldDB" id="A0A4P9Z4B6"/>
<dbReference type="PROSITE" id="PS51186">
    <property type="entry name" value="GNAT"/>
    <property type="match status" value="1"/>
</dbReference>
<dbReference type="OrthoDB" id="249099at2759"/>
<dbReference type="EMBL" id="KZ989308">
    <property type="protein sequence ID" value="RKP26902.1"/>
    <property type="molecule type" value="Genomic_DNA"/>
</dbReference>
<sequence>MASDRPVAYTVYRDERQLPAIIALLEADLSEPYSIYTYRYFIHGWPSLCFLIPQGSVDRGRPIGVIVCKLDEHRGALRGYIGMLAVAPACRKRGIGSQLVRWAVDAMRDQRADEIVLETEAHNEKALRLYEQLGFVRDKRLYRYYLNGVDAFRLKLWTGIRLPTIDPQDGVEAEANKTAR</sequence>
<dbReference type="Pfam" id="PF00583">
    <property type="entry name" value="Acetyltransf_1"/>
    <property type="match status" value="1"/>
</dbReference>
<dbReference type="PANTHER" id="PTHR45896:SF1">
    <property type="entry name" value="N-ALPHA-ACETYLTRANSFERASE 30"/>
    <property type="match status" value="1"/>
</dbReference>
<dbReference type="GO" id="GO:0004596">
    <property type="term" value="F:protein-N-terminal amino-acid acetyltransferase activity"/>
    <property type="evidence" value="ECO:0007669"/>
    <property type="project" value="InterPro"/>
</dbReference>